<dbReference type="EMBL" id="MU001694">
    <property type="protein sequence ID" value="KAF2453907.1"/>
    <property type="molecule type" value="Genomic_DNA"/>
</dbReference>
<evidence type="ECO:0000259" key="2">
    <source>
        <dbReference type="Pfam" id="PF01137"/>
    </source>
</evidence>
<dbReference type="AlphaFoldDB" id="A0A6A6NQW0"/>
<feature type="domain" description="RNA 3'-terminal phosphate cyclase" evidence="2">
    <location>
        <begin position="20"/>
        <end position="414"/>
    </location>
</feature>
<dbReference type="Proteomes" id="UP000799766">
    <property type="component" value="Unassembled WGS sequence"/>
</dbReference>
<feature type="compositionally biased region" description="Basic and acidic residues" evidence="1">
    <location>
        <begin position="428"/>
        <end position="445"/>
    </location>
</feature>
<dbReference type="Gene3D" id="3.65.10.20">
    <property type="entry name" value="RNA 3'-terminal phosphate cyclase domain"/>
    <property type="match status" value="2"/>
</dbReference>
<dbReference type="GO" id="GO:0003963">
    <property type="term" value="F:RNA-3'-phosphate cyclase activity"/>
    <property type="evidence" value="ECO:0007669"/>
    <property type="project" value="TreeGrafter"/>
</dbReference>
<evidence type="ECO:0000313" key="4">
    <source>
        <dbReference type="Proteomes" id="UP000799766"/>
    </source>
</evidence>
<organism evidence="3 4">
    <name type="scientific">Lineolata rhizophorae</name>
    <dbReference type="NCBI Taxonomy" id="578093"/>
    <lineage>
        <taxon>Eukaryota</taxon>
        <taxon>Fungi</taxon>
        <taxon>Dikarya</taxon>
        <taxon>Ascomycota</taxon>
        <taxon>Pezizomycotina</taxon>
        <taxon>Dothideomycetes</taxon>
        <taxon>Dothideomycetes incertae sedis</taxon>
        <taxon>Lineolatales</taxon>
        <taxon>Lineolataceae</taxon>
        <taxon>Lineolata</taxon>
    </lineage>
</organism>
<evidence type="ECO:0000256" key="1">
    <source>
        <dbReference type="SAM" id="MobiDB-lite"/>
    </source>
</evidence>
<dbReference type="InterPro" id="IPR000228">
    <property type="entry name" value="RNA3'_term_phos_cyc"/>
</dbReference>
<dbReference type="InterPro" id="IPR037136">
    <property type="entry name" value="RNA3'_phos_cyclase_dom_sf"/>
</dbReference>
<protein>
    <submittedName>
        <fullName evidence="3">RNA 3'-terminal phosphate cyclase domain-containing protein</fullName>
    </submittedName>
</protein>
<feature type="region of interest" description="Disordered" evidence="1">
    <location>
        <begin position="424"/>
        <end position="457"/>
    </location>
</feature>
<dbReference type="GO" id="GO:0006396">
    <property type="term" value="P:RNA processing"/>
    <property type="evidence" value="ECO:0007669"/>
    <property type="project" value="InterPro"/>
</dbReference>
<sequence length="457" mass="49111">MPDATTITTATPICLDGSTLEGGGQLLRVALALSALTRIPIRLTSIRANRGGLGGVKGQHLAAIAALAEWTGAEVQGAVKGGRELLFWPGRRWEREAKNPYDGFKRRVLDDGHTILEYTIHQNTPGSIALVLQAVLPFLLFTPVSASPSSSSSTDPTATTPIPTFHLTITGGTNVSSSPSTDYLAHVLFPTLSFLFNLPTIRITHVRRGWSTSSSAQLGSATFEFAPLPAGATAPPRERDIVPRGGIVSVTAVGLAPRDAWMVLKDEVERGVRRMRFDGAGRGEGEEEVADAHAQEGWPGEVEFVLEDSGEPKRLYLLLVARTADGSRLGRDSLYGGRARDLSSAVRDMVGGVLEKLGRELASGACLDEHMLDQVVVFRGLARGKARVGGGRDTALSRHARTAMWVVGEIIDVEWDEEGVCEGAGFEVGERNENEKDRNKEKDTSVELPEMESLSLV</sequence>
<dbReference type="PANTHER" id="PTHR11096">
    <property type="entry name" value="RNA 3' TERMINAL PHOSPHATE CYCLASE"/>
    <property type="match status" value="1"/>
</dbReference>
<reference evidence="3" key="1">
    <citation type="journal article" date="2020" name="Stud. Mycol.">
        <title>101 Dothideomycetes genomes: a test case for predicting lifestyles and emergence of pathogens.</title>
        <authorList>
            <person name="Haridas S."/>
            <person name="Albert R."/>
            <person name="Binder M."/>
            <person name="Bloem J."/>
            <person name="Labutti K."/>
            <person name="Salamov A."/>
            <person name="Andreopoulos B."/>
            <person name="Baker S."/>
            <person name="Barry K."/>
            <person name="Bills G."/>
            <person name="Bluhm B."/>
            <person name="Cannon C."/>
            <person name="Castanera R."/>
            <person name="Culley D."/>
            <person name="Daum C."/>
            <person name="Ezra D."/>
            <person name="Gonzalez J."/>
            <person name="Henrissat B."/>
            <person name="Kuo A."/>
            <person name="Liang C."/>
            <person name="Lipzen A."/>
            <person name="Lutzoni F."/>
            <person name="Magnuson J."/>
            <person name="Mondo S."/>
            <person name="Nolan M."/>
            <person name="Ohm R."/>
            <person name="Pangilinan J."/>
            <person name="Park H.-J."/>
            <person name="Ramirez L."/>
            <person name="Alfaro M."/>
            <person name="Sun H."/>
            <person name="Tritt A."/>
            <person name="Yoshinaga Y."/>
            <person name="Zwiers L.-H."/>
            <person name="Turgeon B."/>
            <person name="Goodwin S."/>
            <person name="Spatafora J."/>
            <person name="Crous P."/>
            <person name="Grigoriev I."/>
        </authorList>
    </citation>
    <scope>NUCLEOTIDE SEQUENCE</scope>
    <source>
        <strain evidence="3">ATCC 16933</strain>
    </source>
</reference>
<keyword evidence="4" id="KW-1185">Reference proteome</keyword>
<evidence type="ECO:0000313" key="3">
    <source>
        <dbReference type="EMBL" id="KAF2453907.1"/>
    </source>
</evidence>
<dbReference type="OrthoDB" id="25029at2759"/>
<proteinExistence type="predicted"/>
<dbReference type="InterPro" id="IPR013792">
    <property type="entry name" value="RNA3'P_cycl/enolpyr_Trfase_a/b"/>
</dbReference>
<accession>A0A6A6NQW0</accession>
<dbReference type="PANTHER" id="PTHR11096:SF0">
    <property type="entry name" value="RNA 3'-TERMINAL PHOSPHATE CYCLASE"/>
    <property type="match status" value="1"/>
</dbReference>
<dbReference type="InterPro" id="IPR023797">
    <property type="entry name" value="RNA3'_phos_cyclase_dom"/>
</dbReference>
<gene>
    <name evidence="3" type="ORF">BDY21DRAFT_354466</name>
</gene>
<name>A0A6A6NQW0_9PEZI</name>
<dbReference type="GO" id="GO:0005634">
    <property type="term" value="C:nucleus"/>
    <property type="evidence" value="ECO:0007669"/>
    <property type="project" value="TreeGrafter"/>
</dbReference>
<dbReference type="Pfam" id="PF01137">
    <property type="entry name" value="RTC"/>
    <property type="match status" value="1"/>
</dbReference>
<dbReference type="SUPFAM" id="SSF55205">
    <property type="entry name" value="EPT/RTPC-like"/>
    <property type="match status" value="1"/>
</dbReference>